<comment type="caution">
    <text evidence="1">The sequence shown here is derived from an EMBL/GenBank/DDBJ whole genome shotgun (WGS) entry which is preliminary data.</text>
</comment>
<name>A0A0H1RFK9_9HYPH</name>
<dbReference type="PATRIC" id="fig|1225564.3.peg.1638"/>
<dbReference type="STRING" id="1225564.AA309_05845"/>
<accession>A0A0H1RFK9</accession>
<organism evidence="1 2">
    <name type="scientific">Microvirga vignae</name>
    <dbReference type="NCBI Taxonomy" id="1225564"/>
    <lineage>
        <taxon>Bacteria</taxon>
        <taxon>Pseudomonadati</taxon>
        <taxon>Pseudomonadota</taxon>
        <taxon>Alphaproteobacteria</taxon>
        <taxon>Hyphomicrobiales</taxon>
        <taxon>Methylobacteriaceae</taxon>
        <taxon>Microvirga</taxon>
    </lineage>
</organism>
<evidence type="ECO:0000313" key="2">
    <source>
        <dbReference type="Proteomes" id="UP000035489"/>
    </source>
</evidence>
<protein>
    <submittedName>
        <fullName evidence="1">Uncharacterized protein</fullName>
    </submittedName>
</protein>
<keyword evidence="2" id="KW-1185">Reference proteome</keyword>
<evidence type="ECO:0000313" key="1">
    <source>
        <dbReference type="EMBL" id="KLK93988.1"/>
    </source>
</evidence>
<gene>
    <name evidence="1" type="ORF">AA309_05845</name>
</gene>
<proteinExistence type="predicted"/>
<dbReference type="Proteomes" id="UP000035489">
    <property type="component" value="Unassembled WGS sequence"/>
</dbReference>
<dbReference type="AlphaFoldDB" id="A0A0H1RFK9"/>
<reference evidence="1 2" key="1">
    <citation type="submission" date="2015-05" db="EMBL/GenBank/DDBJ databases">
        <title>Draft genome sequence of Microvirga vignae strain BR3299, a novel nitrogen fixing bacteria isolated from Brazil semi-aired region.</title>
        <authorList>
            <person name="Zilli J.E."/>
            <person name="Passos S.R."/>
            <person name="Leite J."/>
            <person name="Baldani J.I."/>
            <person name="Xavier G.R."/>
            <person name="Rumjaneck N.G."/>
            <person name="Simoes-Araujo J.L."/>
        </authorList>
    </citation>
    <scope>NUCLEOTIDE SEQUENCE [LARGE SCALE GENOMIC DNA]</scope>
    <source>
        <strain evidence="1 2">BR3299</strain>
    </source>
</reference>
<dbReference type="EMBL" id="LCYG01000016">
    <property type="protein sequence ID" value="KLK93988.1"/>
    <property type="molecule type" value="Genomic_DNA"/>
</dbReference>
<sequence>MICPSFFDAHDASASYGKVDPVFRAKRCAPPEKEQRTQKCKSTFLVRCSSGAGAAWPARFEGNRVIKKTFAAPS</sequence>